<keyword evidence="10" id="KW-1185">Reference proteome</keyword>
<feature type="transmembrane region" description="Helical" evidence="7">
    <location>
        <begin position="153"/>
        <end position="172"/>
    </location>
</feature>
<keyword evidence="5 7" id="KW-1133">Transmembrane helix</keyword>
<keyword evidence="9" id="KW-0012">Acyltransferase</keyword>
<organism evidence="9 10">
    <name type="scientific">Shewanella livingstonensis</name>
    <dbReference type="NCBI Taxonomy" id="150120"/>
    <lineage>
        <taxon>Bacteria</taxon>
        <taxon>Pseudomonadati</taxon>
        <taxon>Pseudomonadota</taxon>
        <taxon>Gammaproteobacteria</taxon>
        <taxon>Alteromonadales</taxon>
        <taxon>Shewanellaceae</taxon>
        <taxon>Shewanella</taxon>
    </lineage>
</organism>
<evidence type="ECO:0000313" key="9">
    <source>
        <dbReference type="EMBL" id="AZG73852.1"/>
    </source>
</evidence>
<feature type="transmembrane region" description="Helical" evidence="7">
    <location>
        <begin position="76"/>
        <end position="94"/>
    </location>
</feature>
<dbReference type="GO" id="GO:0016413">
    <property type="term" value="F:O-acetyltransferase activity"/>
    <property type="evidence" value="ECO:0007669"/>
    <property type="project" value="TreeGrafter"/>
</dbReference>
<accession>A0A3G8LY87</accession>
<evidence type="ECO:0000256" key="3">
    <source>
        <dbReference type="ARBA" id="ARBA00022475"/>
    </source>
</evidence>
<evidence type="ECO:0000313" key="10">
    <source>
        <dbReference type="Proteomes" id="UP000278035"/>
    </source>
</evidence>
<evidence type="ECO:0000256" key="1">
    <source>
        <dbReference type="ARBA" id="ARBA00004651"/>
    </source>
</evidence>
<feature type="transmembrane region" description="Helical" evidence="7">
    <location>
        <begin position="295"/>
        <end position="314"/>
    </location>
</feature>
<dbReference type="OrthoDB" id="8678265at2"/>
<evidence type="ECO:0000256" key="7">
    <source>
        <dbReference type="SAM" id="Phobius"/>
    </source>
</evidence>
<gene>
    <name evidence="9" type="ORF">EGC82_14455</name>
</gene>
<dbReference type="EMBL" id="CP034015">
    <property type="protein sequence ID" value="AZG73852.1"/>
    <property type="molecule type" value="Genomic_DNA"/>
</dbReference>
<dbReference type="PANTHER" id="PTHR40074">
    <property type="entry name" value="O-ACETYLTRANSFERASE WECH"/>
    <property type="match status" value="1"/>
</dbReference>
<evidence type="ECO:0000259" key="8">
    <source>
        <dbReference type="Pfam" id="PF01757"/>
    </source>
</evidence>
<feature type="transmembrane region" description="Helical" evidence="7">
    <location>
        <begin position="200"/>
        <end position="222"/>
    </location>
</feature>
<name>A0A3G8LY87_9GAMM</name>
<evidence type="ECO:0000256" key="2">
    <source>
        <dbReference type="ARBA" id="ARBA00007400"/>
    </source>
</evidence>
<keyword evidence="4 7" id="KW-0812">Transmembrane</keyword>
<dbReference type="AlphaFoldDB" id="A0A3G8LY87"/>
<keyword evidence="3" id="KW-1003">Cell membrane</keyword>
<feature type="transmembrane region" description="Helical" evidence="7">
    <location>
        <begin position="179"/>
        <end position="194"/>
    </location>
</feature>
<dbReference type="InterPro" id="IPR002656">
    <property type="entry name" value="Acyl_transf_3_dom"/>
</dbReference>
<feature type="transmembrane region" description="Helical" evidence="7">
    <location>
        <begin position="326"/>
        <end position="344"/>
    </location>
</feature>
<dbReference type="Pfam" id="PF01757">
    <property type="entry name" value="Acyl_transf_3"/>
    <property type="match status" value="1"/>
</dbReference>
<evidence type="ECO:0000256" key="4">
    <source>
        <dbReference type="ARBA" id="ARBA00022692"/>
    </source>
</evidence>
<comment type="similarity">
    <text evidence="2">Belongs to the acyltransferase 3 family.</text>
</comment>
<dbReference type="Proteomes" id="UP000278035">
    <property type="component" value="Chromosome"/>
</dbReference>
<evidence type="ECO:0000256" key="6">
    <source>
        <dbReference type="ARBA" id="ARBA00023136"/>
    </source>
</evidence>
<feature type="transmembrane region" description="Helical" evidence="7">
    <location>
        <begin position="234"/>
        <end position="252"/>
    </location>
</feature>
<feature type="transmembrane region" description="Helical" evidence="7">
    <location>
        <begin position="264"/>
        <end position="283"/>
    </location>
</feature>
<dbReference type="GO" id="GO:0009246">
    <property type="term" value="P:enterobacterial common antigen biosynthetic process"/>
    <property type="evidence" value="ECO:0007669"/>
    <property type="project" value="TreeGrafter"/>
</dbReference>
<feature type="transmembrane region" description="Helical" evidence="7">
    <location>
        <begin position="36"/>
        <end position="56"/>
    </location>
</feature>
<dbReference type="GO" id="GO:0005886">
    <property type="term" value="C:plasma membrane"/>
    <property type="evidence" value="ECO:0007669"/>
    <property type="project" value="UniProtKB-SubCell"/>
</dbReference>
<protein>
    <submittedName>
        <fullName evidence="9">Acyltransferase</fullName>
    </submittedName>
</protein>
<comment type="subcellular location">
    <subcellularLocation>
        <location evidence="1">Cell membrane</location>
        <topology evidence="1">Multi-pass membrane protein</topology>
    </subcellularLocation>
</comment>
<dbReference type="KEGG" id="slj:EGC82_14455"/>
<evidence type="ECO:0000256" key="5">
    <source>
        <dbReference type="ARBA" id="ARBA00022989"/>
    </source>
</evidence>
<keyword evidence="9" id="KW-0808">Transferase</keyword>
<proteinExistence type="inferred from homology"/>
<dbReference type="PANTHER" id="PTHR40074:SF2">
    <property type="entry name" value="O-ACETYLTRANSFERASE WECH"/>
    <property type="match status" value="1"/>
</dbReference>
<keyword evidence="6 7" id="KW-0472">Membrane</keyword>
<feature type="domain" description="Acyltransferase 3" evidence="8">
    <location>
        <begin position="33"/>
        <end position="340"/>
    </location>
</feature>
<sequence length="366" mass="42522">MKCVTAIWKLQSSGGSVGENRKVIDKVDYSGRVDTLRGIACLFLVFFHLVGNTAATGLKLQTDSYYLIVNQVLENIRMPLFSFLGGIVFAMRPQTYNATELLYGKIKRLIIPLFFVGIPFLYIKSQSGLAHVESKIENFTDYFNVLWMSVGHFWFLQSMFLVFIVFCIFNLIRFDYKKNILFIFLFSILLSFIIPDDVSFFSISGFSFLFPYFLFGMICHFYKDRINGASEGKGLFSYFCYSVFFILMLLKFNFVVNGIEVDRISFFCMSLSMFSLIVLLMSIKKSTPLIFIGKLSFTIYLYHIFFIAFSRKILSIINYDNVELNIFFGLCVTVFFSWLLDAICKRYNLLWVFIGTYPKAYNKAKF</sequence>
<feature type="transmembrane region" description="Helical" evidence="7">
    <location>
        <begin position="106"/>
        <end position="123"/>
    </location>
</feature>
<reference evidence="10" key="1">
    <citation type="submission" date="2018-11" db="EMBL/GenBank/DDBJ databases">
        <title>Shewanella sp. M2.</title>
        <authorList>
            <person name="Hwang Y.J."/>
            <person name="Hwang C.Y."/>
        </authorList>
    </citation>
    <scope>NUCLEOTIDE SEQUENCE [LARGE SCALE GENOMIC DNA]</scope>
    <source>
        <strain evidence="10">LMG 19866</strain>
    </source>
</reference>